<dbReference type="RefSeq" id="WP_008376480.1">
    <property type="nucleotide sequence ID" value="NZ_BAOP01000003.1"/>
</dbReference>
<dbReference type="Gene3D" id="3.40.50.1820">
    <property type="entry name" value="alpha/beta hydrolase"/>
    <property type="match status" value="1"/>
</dbReference>
<organism evidence="5 6">
    <name type="scientific">Gordonia malaquae NBRC 108250</name>
    <dbReference type="NCBI Taxonomy" id="1223542"/>
    <lineage>
        <taxon>Bacteria</taxon>
        <taxon>Bacillati</taxon>
        <taxon>Actinomycetota</taxon>
        <taxon>Actinomycetes</taxon>
        <taxon>Mycobacteriales</taxon>
        <taxon>Gordoniaceae</taxon>
        <taxon>Gordonia</taxon>
    </lineage>
</organism>
<evidence type="ECO:0000256" key="3">
    <source>
        <dbReference type="PROSITE-ProRule" id="PRU10038"/>
    </source>
</evidence>
<keyword evidence="2 5" id="KW-0378">Hydrolase</keyword>
<dbReference type="SUPFAM" id="SSF53474">
    <property type="entry name" value="alpha/beta-Hydrolases"/>
    <property type="match status" value="1"/>
</dbReference>
<comment type="similarity">
    <text evidence="1">Belongs to the 'GDXG' lipolytic enzyme family.</text>
</comment>
<dbReference type="InterPro" id="IPR029058">
    <property type="entry name" value="AB_hydrolase_fold"/>
</dbReference>
<evidence type="ECO:0000259" key="4">
    <source>
        <dbReference type="Pfam" id="PF07859"/>
    </source>
</evidence>
<evidence type="ECO:0000256" key="2">
    <source>
        <dbReference type="ARBA" id="ARBA00022801"/>
    </source>
</evidence>
<dbReference type="Proteomes" id="UP000035009">
    <property type="component" value="Unassembled WGS sequence"/>
</dbReference>
<dbReference type="PANTHER" id="PTHR48081">
    <property type="entry name" value="AB HYDROLASE SUPERFAMILY PROTEIN C4A8.06C"/>
    <property type="match status" value="1"/>
</dbReference>
<dbReference type="STRING" id="410332.SAMN04488550_2450"/>
<dbReference type="Pfam" id="PF07859">
    <property type="entry name" value="Abhydrolase_3"/>
    <property type="match status" value="1"/>
</dbReference>
<evidence type="ECO:0000313" key="6">
    <source>
        <dbReference type="Proteomes" id="UP000035009"/>
    </source>
</evidence>
<feature type="active site" evidence="3">
    <location>
        <position position="167"/>
    </location>
</feature>
<dbReference type="InterPro" id="IPR033140">
    <property type="entry name" value="Lipase_GDXG_put_SER_AS"/>
</dbReference>
<dbReference type="OrthoDB" id="128186at2"/>
<feature type="domain" description="Alpha/beta hydrolase fold-3" evidence="4">
    <location>
        <begin position="93"/>
        <end position="294"/>
    </location>
</feature>
<comment type="caution">
    <text evidence="5">The sequence shown here is derived from an EMBL/GenBank/DDBJ whole genome shotgun (WGS) entry which is preliminary data.</text>
</comment>
<dbReference type="PANTHER" id="PTHR48081:SF30">
    <property type="entry name" value="ACETYL-HYDROLASE LIPR-RELATED"/>
    <property type="match status" value="1"/>
</dbReference>
<evidence type="ECO:0000256" key="1">
    <source>
        <dbReference type="ARBA" id="ARBA00010515"/>
    </source>
</evidence>
<dbReference type="InterPro" id="IPR050300">
    <property type="entry name" value="GDXG_lipolytic_enzyme"/>
</dbReference>
<dbReference type="GO" id="GO:0004806">
    <property type="term" value="F:triacylglycerol lipase activity"/>
    <property type="evidence" value="ECO:0007669"/>
    <property type="project" value="TreeGrafter"/>
</dbReference>
<protein>
    <submittedName>
        <fullName evidence="5">Putative hydrolase</fullName>
    </submittedName>
</protein>
<accession>M3VA26</accession>
<evidence type="ECO:0000313" key="5">
    <source>
        <dbReference type="EMBL" id="GAC78468.1"/>
    </source>
</evidence>
<dbReference type="PROSITE" id="PS01174">
    <property type="entry name" value="LIPASE_GDXG_SER"/>
    <property type="match status" value="1"/>
</dbReference>
<dbReference type="InterPro" id="IPR013094">
    <property type="entry name" value="AB_hydrolase_3"/>
</dbReference>
<gene>
    <name evidence="5" type="ORF">GM1_003_02070</name>
</gene>
<reference evidence="5 6" key="1">
    <citation type="submission" date="2013-02" db="EMBL/GenBank/DDBJ databases">
        <title>Whole genome shotgun sequence of Gordonia malaquae NBRC 108250.</title>
        <authorList>
            <person name="Yoshida I."/>
            <person name="Hosoyama A."/>
            <person name="Tsuchikane K."/>
            <person name="Ando Y."/>
            <person name="Baba S."/>
            <person name="Ohji S."/>
            <person name="Hamada M."/>
            <person name="Tamura T."/>
            <person name="Yamazoe A."/>
            <person name="Yamazaki S."/>
            <person name="Fujita N."/>
        </authorList>
    </citation>
    <scope>NUCLEOTIDE SEQUENCE [LARGE SCALE GENOMIC DNA]</scope>
    <source>
        <strain evidence="5 6">NBRC 108250</strain>
    </source>
</reference>
<sequence length="333" mass="35151">MVEHTVPAPRVPATAATRTRLNALITRVGVGSVTGCIGTSRAGVAVSRGLIAGLMGAAGRMPRGASVVQVRDGDVVGEWVYGPGVDRRSESAVLYLHGSAYMMCSPGTHRSFVARLSGVVGLPCFVPDYRLAPEHRFPAAADDVDAAWQWMLDRGYEPQNLIVAGDSAGGHLTGAFVLNRAADGEPGPAAAVLLSPVVDLTFGLSAQQERRRRDPMITAAAARRLVDLYTRDADLTDRRLELDYRAAADAPPMLVQAGGAEMLSADSRHFVAQVNARGGQAQLEVWPGQMHVFQALPRLTPDADAALLRIRDFVVAALSAPNATPATTTEGVA</sequence>
<dbReference type="EMBL" id="BAOP01000003">
    <property type="protein sequence ID" value="GAC78468.1"/>
    <property type="molecule type" value="Genomic_DNA"/>
</dbReference>
<proteinExistence type="inferred from homology"/>
<dbReference type="AlphaFoldDB" id="M3VA26"/>
<name>M3VA26_GORML</name>
<dbReference type="eggNOG" id="COG0657">
    <property type="taxonomic scope" value="Bacteria"/>
</dbReference>
<keyword evidence="6" id="KW-1185">Reference proteome</keyword>